<organism evidence="7 8">
    <name type="scientific">Sphingobium fontiphilum</name>
    <dbReference type="NCBI Taxonomy" id="944425"/>
    <lineage>
        <taxon>Bacteria</taxon>
        <taxon>Pseudomonadati</taxon>
        <taxon>Pseudomonadota</taxon>
        <taxon>Alphaproteobacteria</taxon>
        <taxon>Sphingomonadales</taxon>
        <taxon>Sphingomonadaceae</taxon>
        <taxon>Sphingobium</taxon>
    </lineage>
</organism>
<dbReference type="Proteomes" id="UP000552757">
    <property type="component" value="Unassembled WGS sequence"/>
</dbReference>
<evidence type="ECO:0000256" key="4">
    <source>
        <dbReference type="ARBA" id="ARBA00023004"/>
    </source>
</evidence>
<reference evidence="7 8" key="1">
    <citation type="submission" date="2020-08" db="EMBL/GenBank/DDBJ databases">
        <title>Genomic Encyclopedia of Type Strains, Phase IV (KMG-IV): sequencing the most valuable type-strain genomes for metagenomic binning, comparative biology and taxonomic classification.</title>
        <authorList>
            <person name="Goeker M."/>
        </authorList>
    </citation>
    <scope>NUCLEOTIDE SEQUENCE [LARGE SCALE GENOMIC DNA]</scope>
    <source>
        <strain evidence="7 8">DSM 29348</strain>
    </source>
</reference>
<dbReference type="PANTHER" id="PTHR43105">
    <property type="entry name" value="RESPIRATORY NITRATE REDUCTASE"/>
    <property type="match status" value="1"/>
</dbReference>
<dbReference type="GO" id="GO:0016491">
    <property type="term" value="F:oxidoreductase activity"/>
    <property type="evidence" value="ECO:0007669"/>
    <property type="project" value="UniProtKB-KW"/>
</dbReference>
<dbReference type="PROSITE" id="PS00551">
    <property type="entry name" value="MOLYBDOPTERIN_PROK_1"/>
    <property type="match status" value="1"/>
</dbReference>
<dbReference type="PROSITE" id="PS51669">
    <property type="entry name" value="4FE4S_MOW_BIS_MGD"/>
    <property type="match status" value="1"/>
</dbReference>
<dbReference type="InterPro" id="IPR050123">
    <property type="entry name" value="Prok_molybdopt-oxidoreductase"/>
</dbReference>
<feature type="domain" description="4Fe-4S Mo/W bis-MGD-type" evidence="6">
    <location>
        <begin position="1"/>
        <end position="57"/>
    </location>
</feature>
<dbReference type="RefSeq" id="WP_183954571.1">
    <property type="nucleotide sequence ID" value="NZ_JACIEB010000002.1"/>
</dbReference>
<dbReference type="EMBL" id="JACIEB010000002">
    <property type="protein sequence ID" value="MBB3981600.1"/>
    <property type="molecule type" value="Genomic_DNA"/>
</dbReference>
<evidence type="ECO:0000256" key="5">
    <source>
        <dbReference type="ARBA" id="ARBA00023014"/>
    </source>
</evidence>
<proteinExistence type="predicted"/>
<evidence type="ECO:0000256" key="1">
    <source>
        <dbReference type="ARBA" id="ARBA00022485"/>
    </source>
</evidence>
<dbReference type="SMART" id="SM00926">
    <property type="entry name" value="Molybdop_Fe4S4"/>
    <property type="match status" value="1"/>
</dbReference>
<dbReference type="Pfam" id="PF04879">
    <property type="entry name" value="Molybdop_Fe4S4"/>
    <property type="match status" value="1"/>
</dbReference>
<evidence type="ECO:0000256" key="3">
    <source>
        <dbReference type="ARBA" id="ARBA00023002"/>
    </source>
</evidence>
<dbReference type="GO" id="GO:0016020">
    <property type="term" value="C:membrane"/>
    <property type="evidence" value="ECO:0007669"/>
    <property type="project" value="TreeGrafter"/>
</dbReference>
<gene>
    <name evidence="7" type="ORF">GGR44_001247</name>
</gene>
<dbReference type="Gene3D" id="3.40.228.10">
    <property type="entry name" value="Dimethylsulfoxide Reductase, domain 2"/>
    <property type="match status" value="1"/>
</dbReference>
<keyword evidence="3 7" id="KW-0560">Oxidoreductase</keyword>
<dbReference type="GO" id="GO:0051539">
    <property type="term" value="F:4 iron, 4 sulfur cluster binding"/>
    <property type="evidence" value="ECO:0007669"/>
    <property type="project" value="UniProtKB-KW"/>
</dbReference>
<keyword evidence="1" id="KW-0004">4Fe-4S</keyword>
<dbReference type="PANTHER" id="PTHR43105:SF9">
    <property type="entry name" value="NADPH-FE(3+) OXIDOREDUCTASE SUBUNIT ALPHA"/>
    <property type="match status" value="1"/>
</dbReference>
<accession>A0A7W6DJ49</accession>
<keyword evidence="4" id="KW-0408">Iron</keyword>
<dbReference type="GO" id="GO:0046872">
    <property type="term" value="F:metal ion binding"/>
    <property type="evidence" value="ECO:0007669"/>
    <property type="project" value="UniProtKB-KW"/>
</dbReference>
<dbReference type="AlphaFoldDB" id="A0A7W6DJ49"/>
<evidence type="ECO:0000259" key="6">
    <source>
        <dbReference type="PROSITE" id="PS51669"/>
    </source>
</evidence>
<keyword evidence="2" id="KW-0479">Metal-binding</keyword>
<evidence type="ECO:0000313" key="8">
    <source>
        <dbReference type="Proteomes" id="UP000552757"/>
    </source>
</evidence>
<keyword evidence="5" id="KW-0411">Iron-sulfur</keyword>
<protein>
    <submittedName>
        <fullName evidence="7">Assimilatory nitrate reductase catalytic subunit</fullName>
        <ecNumber evidence="7">1.7.99.4</ecNumber>
    </submittedName>
</protein>
<dbReference type="SUPFAM" id="SSF53706">
    <property type="entry name" value="Formate dehydrogenase/DMSO reductase, domains 1-3"/>
    <property type="match status" value="1"/>
</dbReference>
<keyword evidence="8" id="KW-1185">Reference proteome</keyword>
<sequence length="553" mass="59880">MYSVRTTCPHCAVGCGIRAIRDGDRHVLIEGDRTHPANQGRLCHRGAGIRDELDLEGRLLEPRKGGNVIDWDRAAGHIARRLSGLASRHGADAIGFILSDGLLTEDYYAANKLMKGYIGGANIDMDAGGWAVAARAHGDALGEMVVPATYEDVDRADMIVVAGVDLPAAYPVLHRRIMAAREERGMALAWLHLHMPPGTEAERGAHLPVGPDRIAMLMNGLLAHCDQAGAVDADYLDNHVAAPLGFWDHIRTGHDIWSVARACDLSPAQVKQYYEGFAASPRALTLFANDLGDAATRAILNVHLATGRIGKPGAAPFLLAGSANAMGASEVGSLPGELAAHHRFGDQAAAVVQRLWGSPTMAQGPGLDMAGMLEGLEAGRIRAIWLMEVDPVADPVLGERWRAALTACPLVVLSTAWSGAATAPLAHVLLPAAPWGERDGTTTNADRLVSRHRAIFPWTGQARPHWWMVTRVARAMGWWDGFTFERPVDIYREHARLSAYRNDGERLFNLKRHGSLSNPAYDELTPWRWGEVPFDHGQFPTGDGRARLSIVKA</sequence>
<dbReference type="Pfam" id="PF00384">
    <property type="entry name" value="Molybdopterin"/>
    <property type="match status" value="1"/>
</dbReference>
<dbReference type="Gene3D" id="3.40.50.740">
    <property type="match status" value="1"/>
</dbReference>
<dbReference type="InterPro" id="IPR006963">
    <property type="entry name" value="Mopterin_OxRdtase_4Fe-4S_dom"/>
</dbReference>
<dbReference type="Gene3D" id="2.20.25.90">
    <property type="entry name" value="ADC-like domains"/>
    <property type="match status" value="1"/>
</dbReference>
<dbReference type="InterPro" id="IPR006656">
    <property type="entry name" value="Mopterin_OxRdtase"/>
</dbReference>
<dbReference type="EC" id="1.7.99.4" evidence="7"/>
<name>A0A7W6DJ49_9SPHN</name>
<dbReference type="InterPro" id="IPR027467">
    <property type="entry name" value="MopterinOxRdtase_cofactor_BS"/>
</dbReference>
<comment type="caution">
    <text evidence="7">The sequence shown here is derived from an EMBL/GenBank/DDBJ whole genome shotgun (WGS) entry which is preliminary data.</text>
</comment>
<evidence type="ECO:0000256" key="2">
    <source>
        <dbReference type="ARBA" id="ARBA00022723"/>
    </source>
</evidence>
<evidence type="ECO:0000313" key="7">
    <source>
        <dbReference type="EMBL" id="MBB3981600.1"/>
    </source>
</evidence>